<organism evidence="1">
    <name type="scientific">marine sediment metagenome</name>
    <dbReference type="NCBI Taxonomy" id="412755"/>
    <lineage>
        <taxon>unclassified sequences</taxon>
        <taxon>metagenomes</taxon>
        <taxon>ecological metagenomes</taxon>
    </lineage>
</organism>
<name>X1IUF0_9ZZZZ</name>
<protein>
    <submittedName>
        <fullName evidence="1">Uncharacterized protein</fullName>
    </submittedName>
</protein>
<gene>
    <name evidence="1" type="ORF">S03H2_65342</name>
</gene>
<proteinExistence type="predicted"/>
<reference evidence="1" key="1">
    <citation type="journal article" date="2014" name="Front. Microbiol.">
        <title>High frequency of phylogenetically diverse reductive dehalogenase-homologous genes in deep subseafloor sedimentary metagenomes.</title>
        <authorList>
            <person name="Kawai M."/>
            <person name="Futagami T."/>
            <person name="Toyoda A."/>
            <person name="Takaki Y."/>
            <person name="Nishi S."/>
            <person name="Hori S."/>
            <person name="Arai W."/>
            <person name="Tsubouchi T."/>
            <person name="Morono Y."/>
            <person name="Uchiyama I."/>
            <person name="Ito T."/>
            <person name="Fujiyama A."/>
            <person name="Inagaki F."/>
            <person name="Takami H."/>
        </authorList>
    </citation>
    <scope>NUCLEOTIDE SEQUENCE</scope>
    <source>
        <strain evidence="1">Expedition CK06-06</strain>
    </source>
</reference>
<dbReference type="EMBL" id="BARU01042541">
    <property type="protein sequence ID" value="GAH86036.1"/>
    <property type="molecule type" value="Genomic_DNA"/>
</dbReference>
<dbReference type="AlphaFoldDB" id="X1IUF0"/>
<sequence>DSKVCLVLAGPDNDGYSKEVMKWVVQEGVQEKVTQLTKLPIHTLSTSQIHQSRLKSNSLFQKASTMSH</sequence>
<feature type="non-terminal residue" evidence="1">
    <location>
        <position position="1"/>
    </location>
</feature>
<evidence type="ECO:0000313" key="1">
    <source>
        <dbReference type="EMBL" id="GAH86036.1"/>
    </source>
</evidence>
<accession>X1IUF0</accession>
<comment type="caution">
    <text evidence="1">The sequence shown here is derived from an EMBL/GenBank/DDBJ whole genome shotgun (WGS) entry which is preliminary data.</text>
</comment>